<reference evidence="3 4" key="1">
    <citation type="journal article" date="2010" name="Cell">
        <title>The genome of Naegleria gruberi illuminates early eukaryotic versatility.</title>
        <authorList>
            <person name="Fritz-Laylin L.K."/>
            <person name="Prochnik S.E."/>
            <person name="Ginger M.L."/>
            <person name="Dacks J.B."/>
            <person name="Carpenter M.L."/>
            <person name="Field M.C."/>
            <person name="Kuo A."/>
            <person name="Paredez A."/>
            <person name="Chapman J."/>
            <person name="Pham J."/>
            <person name="Shu S."/>
            <person name="Neupane R."/>
            <person name="Cipriano M."/>
            <person name="Mancuso J."/>
            <person name="Tu H."/>
            <person name="Salamov A."/>
            <person name="Lindquist E."/>
            <person name="Shapiro H."/>
            <person name="Lucas S."/>
            <person name="Grigoriev I.V."/>
            <person name="Cande W.Z."/>
            <person name="Fulton C."/>
            <person name="Rokhsar D.S."/>
            <person name="Dawson S.C."/>
        </authorList>
    </citation>
    <scope>NUCLEOTIDE SEQUENCE [LARGE SCALE GENOMIC DNA]</scope>
    <source>
        <strain evidence="3 4">NEG-M</strain>
    </source>
</reference>
<dbReference type="Pfam" id="PF13475">
    <property type="entry name" value="DUF4116"/>
    <property type="match status" value="3"/>
</dbReference>
<feature type="domain" description="DUF4116" evidence="2">
    <location>
        <begin position="252"/>
        <end position="299"/>
    </location>
</feature>
<gene>
    <name evidence="3" type="ORF">NAEGRDRAFT_67432</name>
</gene>
<feature type="domain" description="DUF4116" evidence="2">
    <location>
        <begin position="356"/>
        <end position="404"/>
    </location>
</feature>
<feature type="region of interest" description="Disordered" evidence="1">
    <location>
        <begin position="75"/>
        <end position="124"/>
    </location>
</feature>
<dbReference type="EMBL" id="GG738867">
    <property type="protein sequence ID" value="EFC44680.1"/>
    <property type="molecule type" value="Genomic_DNA"/>
</dbReference>
<dbReference type="Proteomes" id="UP000006671">
    <property type="component" value="Unassembled WGS sequence"/>
</dbReference>
<dbReference type="VEuPathDB" id="AmoebaDB:NAEGRDRAFT_67432"/>
<protein>
    <submittedName>
        <fullName evidence="3">Predicted protein</fullName>
    </submittedName>
</protein>
<dbReference type="AlphaFoldDB" id="D2VEY0"/>
<feature type="domain" description="DUF4116" evidence="2">
    <location>
        <begin position="302"/>
        <end position="339"/>
    </location>
</feature>
<accession>D2VEY0</accession>
<evidence type="ECO:0000313" key="3">
    <source>
        <dbReference type="EMBL" id="EFC44680.1"/>
    </source>
</evidence>
<dbReference type="KEGG" id="ngr:NAEGRDRAFT_67432"/>
<organism evidence="4">
    <name type="scientific">Naegleria gruberi</name>
    <name type="common">Amoeba</name>
    <dbReference type="NCBI Taxonomy" id="5762"/>
    <lineage>
        <taxon>Eukaryota</taxon>
        <taxon>Discoba</taxon>
        <taxon>Heterolobosea</taxon>
        <taxon>Tetramitia</taxon>
        <taxon>Eutetramitia</taxon>
        <taxon>Vahlkampfiidae</taxon>
        <taxon>Naegleria</taxon>
    </lineage>
</organism>
<evidence type="ECO:0000259" key="2">
    <source>
        <dbReference type="Pfam" id="PF13475"/>
    </source>
</evidence>
<feature type="compositionally biased region" description="Polar residues" evidence="1">
    <location>
        <begin position="1"/>
        <end position="11"/>
    </location>
</feature>
<name>D2VEY0_NAEGR</name>
<dbReference type="RefSeq" id="XP_002677424.1">
    <property type="nucleotide sequence ID" value="XM_002677378.1"/>
</dbReference>
<feature type="compositionally biased region" description="Acidic residues" evidence="1">
    <location>
        <begin position="84"/>
        <end position="115"/>
    </location>
</feature>
<proteinExistence type="predicted"/>
<keyword evidence="4" id="KW-1185">Reference proteome</keyword>
<evidence type="ECO:0000313" key="4">
    <source>
        <dbReference type="Proteomes" id="UP000006671"/>
    </source>
</evidence>
<dbReference type="InParanoid" id="D2VEY0"/>
<evidence type="ECO:0000256" key="1">
    <source>
        <dbReference type="SAM" id="MobiDB-lite"/>
    </source>
</evidence>
<sequence length="461" mass="53831">MKRSLQDTASHNKNKKNKSDQNATTGPVIISLDIHHKSKLLPIRIQDVPQALKIEMIMKPIFETFHLKPSHFHHDVENSNIENSDNENSDSDEQDESNQEDETSDSDLEDESDEENPMKKHSKNSPFLNFRNSLNWKRDEKFIIQEILKLKDENKLIRIAKVLNLWENKQFVLKAVENWKLIYWIFENIPEDRDLILKALETSKSYNGTEEILKWSAIARNDKEILMKAAQYDGIAVRFPSQDLRNDKKWFREFVLQCVKTKGTVLEYLSEEFNRDEEIVMKAVKQNGISLEFASHELRNHREIVMKALQSNGMAFEYASIELQNEKEIVLQTLNSYRYYSGSVIDIIRGSFCSNDRDVMFEAVKQEGMALEYASLILKNDRDLVLRAVQQDGNAIQFASDELKRDRVIILEAIKSDAKNRTKRPSFKILAFEFIPKEVQSEFIEIARALYKDVFKVGGWW</sequence>
<feature type="region of interest" description="Disordered" evidence="1">
    <location>
        <begin position="1"/>
        <end position="24"/>
    </location>
</feature>
<dbReference type="GeneID" id="8856891"/>
<dbReference type="InterPro" id="IPR025197">
    <property type="entry name" value="DUF4116"/>
</dbReference>